<keyword evidence="11 15" id="KW-1133">Transmembrane helix</keyword>
<dbReference type="GO" id="GO:0005524">
    <property type="term" value="F:ATP binding"/>
    <property type="evidence" value="ECO:0007669"/>
    <property type="project" value="UniProtKB-KW"/>
</dbReference>
<dbReference type="RefSeq" id="WP_108601424.1">
    <property type="nucleotide sequence ID" value="NZ_CP026604.1"/>
</dbReference>
<keyword evidence="10" id="KW-0067">ATP-binding</keyword>
<evidence type="ECO:0000256" key="2">
    <source>
        <dbReference type="ARBA" id="ARBA00004651"/>
    </source>
</evidence>
<dbReference type="PROSITE" id="PS50109">
    <property type="entry name" value="HIS_KIN"/>
    <property type="match status" value="1"/>
</dbReference>
<keyword evidence="12" id="KW-0902">Two-component regulatory system</keyword>
<evidence type="ECO:0000256" key="5">
    <source>
        <dbReference type="ARBA" id="ARBA00022553"/>
    </source>
</evidence>
<dbReference type="Proteomes" id="UP000244441">
    <property type="component" value="Chromosome"/>
</dbReference>
<dbReference type="InterPro" id="IPR003661">
    <property type="entry name" value="HisK_dim/P_dom"/>
</dbReference>
<protein>
    <recommendedName>
        <fullName evidence="3">histidine kinase</fullName>
        <ecNumber evidence="3">2.7.13.3</ecNumber>
    </recommendedName>
</protein>
<dbReference type="PROSITE" id="PS50885">
    <property type="entry name" value="HAMP"/>
    <property type="match status" value="1"/>
</dbReference>
<organism evidence="18 19">
    <name type="scientific">Saccharobesus litoralis</name>
    <dbReference type="NCBI Taxonomy" id="2172099"/>
    <lineage>
        <taxon>Bacteria</taxon>
        <taxon>Pseudomonadati</taxon>
        <taxon>Pseudomonadota</taxon>
        <taxon>Gammaproteobacteria</taxon>
        <taxon>Alteromonadales</taxon>
        <taxon>Alteromonadaceae</taxon>
        <taxon>Saccharobesus</taxon>
    </lineage>
</organism>
<feature type="transmembrane region" description="Helical" evidence="15">
    <location>
        <begin position="214"/>
        <end position="236"/>
    </location>
</feature>
<dbReference type="AlphaFoldDB" id="A0A2S0VMA7"/>
<evidence type="ECO:0000256" key="12">
    <source>
        <dbReference type="ARBA" id="ARBA00023012"/>
    </source>
</evidence>
<comment type="catalytic activity">
    <reaction evidence="1">
        <text>ATP + protein L-histidine = ADP + protein N-phospho-L-histidine.</text>
        <dbReference type="EC" id="2.7.13.3"/>
    </reaction>
</comment>
<evidence type="ECO:0000256" key="3">
    <source>
        <dbReference type="ARBA" id="ARBA00012438"/>
    </source>
</evidence>
<dbReference type="SMART" id="SM00388">
    <property type="entry name" value="HisKA"/>
    <property type="match status" value="1"/>
</dbReference>
<dbReference type="InterPro" id="IPR004358">
    <property type="entry name" value="Sig_transdc_His_kin-like_C"/>
</dbReference>
<dbReference type="Pfam" id="PF02518">
    <property type="entry name" value="HATPase_c"/>
    <property type="match status" value="1"/>
</dbReference>
<evidence type="ECO:0000256" key="15">
    <source>
        <dbReference type="SAM" id="Phobius"/>
    </source>
</evidence>
<gene>
    <name evidence="18" type="ORF">C2869_02325</name>
</gene>
<feature type="domain" description="Histidine kinase" evidence="16">
    <location>
        <begin position="294"/>
        <end position="509"/>
    </location>
</feature>
<evidence type="ECO:0000256" key="13">
    <source>
        <dbReference type="ARBA" id="ARBA00023136"/>
    </source>
</evidence>
<dbReference type="InterPro" id="IPR036097">
    <property type="entry name" value="HisK_dim/P_sf"/>
</dbReference>
<dbReference type="Gene3D" id="6.10.340.10">
    <property type="match status" value="1"/>
</dbReference>
<evidence type="ECO:0000313" key="18">
    <source>
        <dbReference type="EMBL" id="AWB65347.1"/>
    </source>
</evidence>
<dbReference type="SMART" id="SM00387">
    <property type="entry name" value="HATPase_c"/>
    <property type="match status" value="1"/>
</dbReference>
<dbReference type="InterPro" id="IPR050398">
    <property type="entry name" value="HssS/ArlS-like"/>
</dbReference>
<accession>A0A2S0VMA7</accession>
<keyword evidence="7 15" id="KW-0812">Transmembrane</keyword>
<dbReference type="SUPFAM" id="SSF158472">
    <property type="entry name" value="HAMP domain-like"/>
    <property type="match status" value="1"/>
</dbReference>
<evidence type="ECO:0000256" key="10">
    <source>
        <dbReference type="ARBA" id="ARBA00022840"/>
    </source>
</evidence>
<dbReference type="KEGG" id="cate:C2869_02325"/>
<evidence type="ECO:0000256" key="7">
    <source>
        <dbReference type="ARBA" id="ARBA00022692"/>
    </source>
</evidence>
<dbReference type="SUPFAM" id="SSF47384">
    <property type="entry name" value="Homodimeric domain of signal transducing histidine kinase"/>
    <property type="match status" value="1"/>
</dbReference>
<keyword evidence="4" id="KW-1003">Cell membrane</keyword>
<name>A0A2S0VMA7_9ALTE</name>
<dbReference type="EMBL" id="CP026604">
    <property type="protein sequence ID" value="AWB65347.1"/>
    <property type="molecule type" value="Genomic_DNA"/>
</dbReference>
<keyword evidence="5" id="KW-0597">Phosphoprotein</keyword>
<evidence type="ECO:0000259" key="17">
    <source>
        <dbReference type="PROSITE" id="PS50885"/>
    </source>
</evidence>
<evidence type="ECO:0000256" key="14">
    <source>
        <dbReference type="SAM" id="MobiDB-lite"/>
    </source>
</evidence>
<feature type="domain" description="HAMP" evidence="17">
    <location>
        <begin position="234"/>
        <end position="286"/>
    </location>
</feature>
<dbReference type="InterPro" id="IPR003660">
    <property type="entry name" value="HAMP_dom"/>
</dbReference>
<dbReference type="Pfam" id="PF00512">
    <property type="entry name" value="HisKA"/>
    <property type="match status" value="1"/>
</dbReference>
<comment type="subcellular location">
    <subcellularLocation>
        <location evidence="2">Cell membrane</location>
        <topology evidence="2">Multi-pass membrane protein</topology>
    </subcellularLocation>
</comment>
<dbReference type="Gene3D" id="3.30.565.10">
    <property type="entry name" value="Histidine kinase-like ATPase, C-terminal domain"/>
    <property type="match status" value="1"/>
</dbReference>
<dbReference type="CDD" id="cd06225">
    <property type="entry name" value="HAMP"/>
    <property type="match status" value="1"/>
</dbReference>
<proteinExistence type="predicted"/>
<evidence type="ECO:0000256" key="1">
    <source>
        <dbReference type="ARBA" id="ARBA00000085"/>
    </source>
</evidence>
<keyword evidence="19" id="KW-1185">Reference proteome</keyword>
<evidence type="ECO:0000259" key="16">
    <source>
        <dbReference type="PROSITE" id="PS50109"/>
    </source>
</evidence>
<reference evidence="18 19" key="1">
    <citation type="submission" date="2018-01" db="EMBL/GenBank/DDBJ databases">
        <title>Genome sequence of a Cantenovulum-like bacteria.</title>
        <authorList>
            <person name="Tan W.R."/>
            <person name="Lau N.-S."/>
            <person name="Go F."/>
            <person name="Amirul A.-A.A."/>
        </authorList>
    </citation>
    <scope>NUCLEOTIDE SEQUENCE [LARGE SCALE GENOMIC DNA]</scope>
    <source>
        <strain evidence="18 19">CCB-QB4</strain>
    </source>
</reference>
<evidence type="ECO:0000256" key="11">
    <source>
        <dbReference type="ARBA" id="ARBA00022989"/>
    </source>
</evidence>
<dbReference type="InterPro" id="IPR005467">
    <property type="entry name" value="His_kinase_dom"/>
</dbReference>
<keyword evidence="9" id="KW-0418">Kinase</keyword>
<dbReference type="SMART" id="SM00304">
    <property type="entry name" value="HAMP"/>
    <property type="match status" value="1"/>
</dbReference>
<keyword evidence="8" id="KW-0547">Nucleotide-binding</keyword>
<dbReference type="PANTHER" id="PTHR45528">
    <property type="entry name" value="SENSOR HISTIDINE KINASE CPXA"/>
    <property type="match status" value="1"/>
</dbReference>
<evidence type="ECO:0000256" key="8">
    <source>
        <dbReference type="ARBA" id="ARBA00022741"/>
    </source>
</evidence>
<dbReference type="InterPro" id="IPR003594">
    <property type="entry name" value="HATPase_dom"/>
</dbReference>
<dbReference type="CDD" id="cd00082">
    <property type="entry name" value="HisKA"/>
    <property type="match status" value="1"/>
</dbReference>
<dbReference type="Gene3D" id="1.10.287.130">
    <property type="match status" value="1"/>
</dbReference>
<dbReference type="SUPFAM" id="SSF55874">
    <property type="entry name" value="ATPase domain of HSP90 chaperone/DNA topoisomerase II/histidine kinase"/>
    <property type="match status" value="1"/>
</dbReference>
<keyword evidence="13 15" id="KW-0472">Membrane</keyword>
<feature type="compositionally biased region" description="Basic and acidic residues" evidence="14">
    <location>
        <begin position="120"/>
        <end position="135"/>
    </location>
</feature>
<feature type="region of interest" description="Disordered" evidence="14">
    <location>
        <begin position="102"/>
        <end position="159"/>
    </location>
</feature>
<dbReference type="EC" id="2.7.13.3" evidence="3"/>
<sequence length="509" mass="57429">MSISSKLIAALIFALTLLVSAMYVLIQWGFDREMLEYVNQREAAKLDRLVDNIVLYHKTYGVDSLSEHRSRWHKLLQIAGADQVISQEELISIDDNDYRHLIPSNGRRPIKKRNHYSPKGSDRQQHRPTYPDRPPHMKPGQTEKNSPQRRRQTAPGPALLDANKQVIVGSLKEGFRPVPIKMNNQTIAYFTAPVKRKITDELDVRFVNKQTESLLLICLFVLVITLVVAIPMARLLSTPIKKLARATSEVKKGNYDIRIKPKGRDELSQLARDFVDMAKALEQNEEGRKKWLADVSHELRTPIAIFKGEIEAMLDGIRPLNQDNIKSLQEEATHLQNLIDDLHELASSDVGALKYNKEELDLDELLTLAVKRHSATVTQNAFTIEYQSADDCVWVWGDATRLSQVIDNIIKNSIKYTDQPGRTSITLLQKAKTVELVFEDTPPGVPDMALPHLFDYLYRVESSRNRSTGGSGLGLALCQKIVENHQGDIQAYHAQSGGLGIKITLPALL</sequence>
<keyword evidence="6" id="KW-0808">Transferase</keyword>
<evidence type="ECO:0000256" key="4">
    <source>
        <dbReference type="ARBA" id="ARBA00022475"/>
    </source>
</evidence>
<dbReference type="InterPro" id="IPR036890">
    <property type="entry name" value="HATPase_C_sf"/>
</dbReference>
<dbReference type="OrthoDB" id="9804645at2"/>
<evidence type="ECO:0000313" key="19">
    <source>
        <dbReference type="Proteomes" id="UP000244441"/>
    </source>
</evidence>
<evidence type="ECO:0000256" key="9">
    <source>
        <dbReference type="ARBA" id="ARBA00022777"/>
    </source>
</evidence>
<dbReference type="GO" id="GO:0000155">
    <property type="term" value="F:phosphorelay sensor kinase activity"/>
    <property type="evidence" value="ECO:0007669"/>
    <property type="project" value="InterPro"/>
</dbReference>
<dbReference type="PRINTS" id="PR00344">
    <property type="entry name" value="BCTRLSENSOR"/>
</dbReference>
<dbReference type="FunFam" id="3.30.565.10:FF:000006">
    <property type="entry name" value="Sensor histidine kinase WalK"/>
    <property type="match status" value="1"/>
</dbReference>
<dbReference type="GO" id="GO:0005886">
    <property type="term" value="C:plasma membrane"/>
    <property type="evidence" value="ECO:0007669"/>
    <property type="project" value="UniProtKB-SubCell"/>
</dbReference>
<evidence type="ECO:0000256" key="6">
    <source>
        <dbReference type="ARBA" id="ARBA00022679"/>
    </source>
</evidence>
<dbReference type="Pfam" id="PF00672">
    <property type="entry name" value="HAMP"/>
    <property type="match status" value="1"/>
</dbReference>
<dbReference type="PANTHER" id="PTHR45528:SF1">
    <property type="entry name" value="SENSOR HISTIDINE KINASE CPXA"/>
    <property type="match status" value="1"/>
</dbReference>